<dbReference type="Proteomes" id="UP000831290">
    <property type="component" value="Chromosome"/>
</dbReference>
<evidence type="ECO:0000313" key="3">
    <source>
        <dbReference type="Proteomes" id="UP000831290"/>
    </source>
</evidence>
<keyword evidence="2" id="KW-0378">Hydrolase</keyword>
<keyword evidence="2" id="KW-0540">Nuclease</keyword>
<reference evidence="2" key="1">
    <citation type="submission" date="2022-03" db="EMBL/GenBank/DDBJ databases">
        <title>Description of Abyssus ytuae gen. nov., sp. nov., a novel member of the family Flavobacteriaceae isolated from the sediment of Mariana Trench.</title>
        <authorList>
            <person name="Zhang J."/>
            <person name="Xu X."/>
        </authorList>
    </citation>
    <scope>NUCLEOTIDE SEQUENCE</scope>
    <source>
        <strain evidence="2">MT3330</strain>
    </source>
</reference>
<protein>
    <submittedName>
        <fullName evidence="2">Endonuclease/exonuclease/phosphatase family protein</fullName>
    </submittedName>
</protein>
<gene>
    <name evidence="2" type="ORF">MQE35_04890</name>
</gene>
<dbReference type="GO" id="GO:0000175">
    <property type="term" value="F:3'-5'-RNA exonuclease activity"/>
    <property type="evidence" value="ECO:0007669"/>
    <property type="project" value="TreeGrafter"/>
</dbReference>
<dbReference type="InterPro" id="IPR036691">
    <property type="entry name" value="Endo/exonu/phosph_ase_sf"/>
</dbReference>
<evidence type="ECO:0000259" key="1">
    <source>
        <dbReference type="Pfam" id="PF03372"/>
    </source>
</evidence>
<dbReference type="EMBL" id="CP094358">
    <property type="protein sequence ID" value="UOB18626.1"/>
    <property type="molecule type" value="Genomic_DNA"/>
</dbReference>
<dbReference type="RefSeq" id="WP_255845234.1">
    <property type="nucleotide sequence ID" value="NZ_CP094358.1"/>
</dbReference>
<evidence type="ECO:0000313" key="2">
    <source>
        <dbReference type="EMBL" id="UOB18626.1"/>
    </source>
</evidence>
<dbReference type="PANTHER" id="PTHR12121:SF36">
    <property type="entry name" value="ENDONUCLEASE_EXONUCLEASE_PHOSPHATASE DOMAIN-CONTAINING PROTEIN"/>
    <property type="match status" value="1"/>
</dbReference>
<dbReference type="AlphaFoldDB" id="A0A9E7CTT2"/>
<dbReference type="Gene3D" id="3.60.10.10">
    <property type="entry name" value="Endonuclease/exonuclease/phosphatase"/>
    <property type="match status" value="1"/>
</dbReference>
<dbReference type="InterPro" id="IPR005135">
    <property type="entry name" value="Endo/exonuclease/phosphatase"/>
</dbReference>
<dbReference type="InterPro" id="IPR050410">
    <property type="entry name" value="CCR4/nocturin_mRNA_transcr"/>
</dbReference>
<dbReference type="SUPFAM" id="SSF56219">
    <property type="entry name" value="DNase I-like"/>
    <property type="match status" value="1"/>
</dbReference>
<dbReference type="GO" id="GO:0004519">
    <property type="term" value="F:endonuclease activity"/>
    <property type="evidence" value="ECO:0007669"/>
    <property type="project" value="UniProtKB-KW"/>
</dbReference>
<accession>A0A9E7CTT2</accession>
<organism evidence="2 3">
    <name type="scientific">Abyssalbus ytuae</name>
    <dbReference type="NCBI Taxonomy" id="2926907"/>
    <lineage>
        <taxon>Bacteria</taxon>
        <taxon>Pseudomonadati</taxon>
        <taxon>Bacteroidota</taxon>
        <taxon>Flavobacteriia</taxon>
        <taxon>Flavobacteriales</taxon>
        <taxon>Flavobacteriaceae</taxon>
        <taxon>Abyssalbus</taxon>
    </lineage>
</organism>
<sequence length="266" mass="30498">MKIMCLNGWGGKLYDKLLPYLTEENPDILCLQEVVHTPVTEKDWLTYKDGNHILPQRANFFRDVQTVLPNHIGIFCPASQGILWDKETKIPSQWGLATFVRKSYPIIEQIQGFVHKSYSPYEYGEHPRSRNAHAVKVFDYKENRTVVVAHMHGLRDLNGKMDTPERAVQAQKLMSLTNELSEKNDALVICGDFNVEPDSETLKILSKAGLTELVTTRTTKGTRNSQYKKKSKFADYMLVNEHINVFDFKVIFNPEVSDHCPLLLTI</sequence>
<keyword evidence="3" id="KW-1185">Reference proteome</keyword>
<dbReference type="PANTHER" id="PTHR12121">
    <property type="entry name" value="CARBON CATABOLITE REPRESSOR PROTEIN 4"/>
    <property type="match status" value="1"/>
</dbReference>
<keyword evidence="2" id="KW-0255">Endonuclease</keyword>
<dbReference type="KEGG" id="fbm:MQE35_04890"/>
<feature type="domain" description="Endonuclease/exonuclease/phosphatase" evidence="1">
    <location>
        <begin position="14"/>
        <end position="259"/>
    </location>
</feature>
<proteinExistence type="predicted"/>
<name>A0A9E7CTT2_9FLAO</name>
<dbReference type="Pfam" id="PF03372">
    <property type="entry name" value="Exo_endo_phos"/>
    <property type="match status" value="1"/>
</dbReference>